<evidence type="ECO:0000256" key="1">
    <source>
        <dbReference type="SAM" id="MobiDB-lite"/>
    </source>
</evidence>
<accession>C0PGL6</accession>
<organism evidence="2">
    <name type="scientific">Zea mays</name>
    <name type="common">Maize</name>
    <dbReference type="NCBI Taxonomy" id="4577"/>
    <lineage>
        <taxon>Eukaryota</taxon>
        <taxon>Viridiplantae</taxon>
        <taxon>Streptophyta</taxon>
        <taxon>Embryophyta</taxon>
        <taxon>Tracheophyta</taxon>
        <taxon>Spermatophyta</taxon>
        <taxon>Magnoliopsida</taxon>
        <taxon>Liliopsida</taxon>
        <taxon>Poales</taxon>
        <taxon>Poaceae</taxon>
        <taxon>PACMAD clade</taxon>
        <taxon>Panicoideae</taxon>
        <taxon>Andropogonodae</taxon>
        <taxon>Andropogoneae</taxon>
        <taxon>Tripsacinae</taxon>
        <taxon>Zea</taxon>
    </lineage>
</organism>
<evidence type="ECO:0000313" key="2">
    <source>
        <dbReference type="EMBL" id="ACN34332.1"/>
    </source>
</evidence>
<dbReference type="EMBL" id="BT067435">
    <property type="protein sequence ID" value="ACN34332.1"/>
    <property type="molecule type" value="mRNA"/>
</dbReference>
<feature type="region of interest" description="Disordered" evidence="1">
    <location>
        <begin position="1"/>
        <end position="20"/>
    </location>
</feature>
<name>C0PGL6_MAIZE</name>
<feature type="region of interest" description="Disordered" evidence="1">
    <location>
        <begin position="37"/>
        <end position="60"/>
    </location>
</feature>
<dbReference type="AlphaFoldDB" id="C0PGL6"/>
<proteinExistence type="evidence at transcript level"/>
<reference evidence="2" key="1">
    <citation type="journal article" date="2009" name="PLoS Genet.">
        <title>Sequencing, mapping, and analysis of 27,455 maize full-length cDNAs.</title>
        <authorList>
            <person name="Soderlund C."/>
            <person name="Descour A."/>
            <person name="Kudrna D."/>
            <person name="Bomhoff M."/>
            <person name="Boyd L."/>
            <person name="Currie J."/>
            <person name="Angelova A."/>
            <person name="Collura K."/>
            <person name="Wissotski M."/>
            <person name="Ashley E."/>
            <person name="Morrow D."/>
            <person name="Fernandes J."/>
            <person name="Walbot V."/>
            <person name="Yu Y."/>
        </authorList>
    </citation>
    <scope>NUCLEOTIDE SEQUENCE</scope>
    <source>
        <strain evidence="2">B73</strain>
    </source>
</reference>
<feature type="compositionally biased region" description="Basic and acidic residues" evidence="1">
    <location>
        <begin position="37"/>
        <end position="46"/>
    </location>
</feature>
<protein>
    <submittedName>
        <fullName evidence="2">Uncharacterized protein</fullName>
    </submittedName>
</protein>
<sequence>MVASRHALAARAGAGAGTAGRLASRWVAVLRNNWRSAEGEGTKHEGGGGGGGTTGERPLLPTRAMTLPAGMDNENPWRIGLSWREGYAKCTLRNLISP</sequence>